<protein>
    <submittedName>
        <fullName evidence="2">Type 1 glutamine amidotransferase</fullName>
    </submittedName>
</protein>
<proteinExistence type="predicted"/>
<dbReference type="GO" id="GO:0016740">
    <property type="term" value="F:transferase activity"/>
    <property type="evidence" value="ECO:0007669"/>
    <property type="project" value="UniProtKB-KW"/>
</dbReference>
<dbReference type="CDD" id="cd01741">
    <property type="entry name" value="GATase1_1"/>
    <property type="match status" value="1"/>
</dbReference>
<reference evidence="2 3" key="1">
    <citation type="submission" date="2019-04" db="EMBL/GenBank/DDBJ databases">
        <title>Azoarcus rhizosphaerae sp. nov. isolated from rhizosphere of Ficus religiosa.</title>
        <authorList>
            <person name="Lin S.-Y."/>
            <person name="Hameed A."/>
            <person name="Hsu Y.-H."/>
            <person name="Young C.-C."/>
        </authorList>
    </citation>
    <scope>NUCLEOTIDE SEQUENCE [LARGE SCALE GENOMIC DNA]</scope>
    <source>
        <strain evidence="2 3">CC-YHH848</strain>
    </source>
</reference>
<keyword evidence="3" id="KW-1185">Reference proteome</keyword>
<comment type="caution">
    <text evidence="2">The sequence shown here is derived from an EMBL/GenBank/DDBJ whole genome shotgun (WGS) entry which is preliminary data.</text>
</comment>
<keyword evidence="2" id="KW-0315">Glutamine amidotransferase</keyword>
<gene>
    <name evidence="2" type="ORF">E6O51_21505</name>
</gene>
<dbReference type="Gene3D" id="3.40.50.880">
    <property type="match status" value="1"/>
</dbReference>
<dbReference type="OrthoDB" id="9813383at2"/>
<dbReference type="AlphaFoldDB" id="A0A4S4A852"/>
<organism evidence="2 3">
    <name type="scientific">Pseudothauera rhizosphaerae</name>
    <dbReference type="NCBI Taxonomy" id="2565932"/>
    <lineage>
        <taxon>Bacteria</taxon>
        <taxon>Pseudomonadati</taxon>
        <taxon>Pseudomonadota</taxon>
        <taxon>Betaproteobacteria</taxon>
        <taxon>Rhodocyclales</taxon>
        <taxon>Zoogloeaceae</taxon>
        <taxon>Pseudothauera</taxon>
    </lineage>
</organism>
<dbReference type="PROSITE" id="PS51273">
    <property type="entry name" value="GATASE_TYPE_1"/>
    <property type="match status" value="1"/>
</dbReference>
<evidence type="ECO:0000259" key="1">
    <source>
        <dbReference type="Pfam" id="PF00117"/>
    </source>
</evidence>
<accession>A0A4S4A852</accession>
<evidence type="ECO:0000313" key="2">
    <source>
        <dbReference type="EMBL" id="THF54676.1"/>
    </source>
</evidence>
<dbReference type="InterPro" id="IPR029062">
    <property type="entry name" value="Class_I_gatase-like"/>
</dbReference>
<dbReference type="InterPro" id="IPR017926">
    <property type="entry name" value="GATASE"/>
</dbReference>
<sequence>MRKRAHILQHVPFEGPGSIGPWLEAAGYAATRTRFFESAALPAADDVDLLVVMGGPMSVNDEPLHPWLADEKRFVRAAMEAGTPVLGICLGAQLMAAALGAAVRPNGEKEIGWFPVEGLAGGGGDGALFSFPPSTEVFHWHGETFDLPPGAVRLASSRACANQAFQYGERAIGLQFHLETTPETAREIVAHCRDELVPARFVQAESDLLSAPPARYAAINGLMGRILAWLTRPAV</sequence>
<keyword evidence="2" id="KW-0808">Transferase</keyword>
<dbReference type="PANTHER" id="PTHR42695">
    <property type="entry name" value="GLUTAMINE AMIDOTRANSFERASE YLR126C-RELATED"/>
    <property type="match status" value="1"/>
</dbReference>
<dbReference type="FunFam" id="3.40.50.880:FF:000033">
    <property type="entry name" value="Glutamine amidotransferase class-I"/>
    <property type="match status" value="1"/>
</dbReference>
<dbReference type="PANTHER" id="PTHR42695:SF5">
    <property type="entry name" value="GLUTAMINE AMIDOTRANSFERASE YLR126C-RELATED"/>
    <property type="match status" value="1"/>
</dbReference>
<dbReference type="Pfam" id="PF00117">
    <property type="entry name" value="GATase"/>
    <property type="match status" value="1"/>
</dbReference>
<evidence type="ECO:0000313" key="3">
    <source>
        <dbReference type="Proteomes" id="UP000307956"/>
    </source>
</evidence>
<dbReference type="InterPro" id="IPR044992">
    <property type="entry name" value="ChyE-like"/>
</dbReference>
<dbReference type="Proteomes" id="UP000307956">
    <property type="component" value="Unassembled WGS sequence"/>
</dbReference>
<dbReference type="SUPFAM" id="SSF52317">
    <property type="entry name" value="Class I glutamine amidotransferase-like"/>
    <property type="match status" value="1"/>
</dbReference>
<feature type="domain" description="Glutamine amidotransferase" evidence="1">
    <location>
        <begin position="43"/>
        <end position="185"/>
    </location>
</feature>
<name>A0A4S4A852_9RHOO</name>
<dbReference type="GO" id="GO:0005829">
    <property type="term" value="C:cytosol"/>
    <property type="evidence" value="ECO:0007669"/>
    <property type="project" value="TreeGrafter"/>
</dbReference>
<dbReference type="EMBL" id="SSOD01000030">
    <property type="protein sequence ID" value="THF54676.1"/>
    <property type="molecule type" value="Genomic_DNA"/>
</dbReference>